<sequence length="469" mass="49619">MAAEEQIPGDVISMGGSDSEEESSHVEKRSLVDVDGSDVEDDQSSHASKRRRLSRLSLSSNASKGSEEGEIEDSISKSVSSQSGQSDSQLKDSAKSFVPSDPPLFTTDAVSLKLPALSRKKEGSWVDRVSNWSTVLCTTNFDSLAEINPATVVSAFGHYIDVHSGLKPPKKRTAKQTIRAMEESGKISMLLANAKPPSSEPGNQVDDVEDGEVADSPEYEPTESALLETGQPANGHTNDAAMKESGEAAPARQPTAEQRRYFPSAEDAAEMCVLCGRKGHIADACSHSKYANCGNESIEEAASLHLRAKPNTGRQQAKMARGPSARALNVHYSESDDSDTDLLSQRAAPRQRRPPLGRMQMSTNIQMPTAGGHAVQPPLPPGPPPPLPPPSHPPPPGTSNYARHQRGPPPSLPPKPPASRSSRGPPPPPPPPPRGDSRRGGHTRGRGGPPRGRGGRGGGGGGGRGRGRR</sequence>
<evidence type="ECO:0008006" key="4">
    <source>
        <dbReference type="Google" id="ProtNLM"/>
    </source>
</evidence>
<evidence type="ECO:0000313" key="3">
    <source>
        <dbReference type="Proteomes" id="UP000315783"/>
    </source>
</evidence>
<dbReference type="Proteomes" id="UP000315783">
    <property type="component" value="Unassembled WGS sequence"/>
</dbReference>
<protein>
    <recommendedName>
        <fullName evidence="4">CCHC-type domain-containing protein</fullName>
    </recommendedName>
</protein>
<feature type="region of interest" description="Disordered" evidence="1">
    <location>
        <begin position="193"/>
        <end position="260"/>
    </location>
</feature>
<feature type="compositionally biased region" description="Acidic residues" evidence="1">
    <location>
        <begin position="206"/>
        <end position="221"/>
    </location>
</feature>
<comment type="caution">
    <text evidence="2">The sequence shown here is derived from an EMBL/GenBank/DDBJ whole genome shotgun (WGS) entry which is preliminary data.</text>
</comment>
<gene>
    <name evidence="2" type="ORF">IF1G_07700</name>
</gene>
<evidence type="ECO:0000256" key="1">
    <source>
        <dbReference type="SAM" id="MobiDB-lite"/>
    </source>
</evidence>
<feature type="compositionally biased region" description="Pro residues" evidence="1">
    <location>
        <begin position="424"/>
        <end position="434"/>
    </location>
</feature>
<feature type="compositionally biased region" description="Gly residues" evidence="1">
    <location>
        <begin position="446"/>
        <end position="469"/>
    </location>
</feature>
<dbReference type="STRING" id="43265.A0A545UX08"/>
<keyword evidence="3" id="KW-1185">Reference proteome</keyword>
<feature type="compositionally biased region" description="Low complexity" evidence="1">
    <location>
        <begin position="55"/>
        <end position="64"/>
    </location>
</feature>
<feature type="compositionally biased region" description="Pro residues" evidence="1">
    <location>
        <begin position="407"/>
        <end position="417"/>
    </location>
</feature>
<feature type="compositionally biased region" description="Basic and acidic residues" evidence="1">
    <location>
        <begin position="22"/>
        <end position="32"/>
    </location>
</feature>
<feature type="region of interest" description="Disordered" evidence="1">
    <location>
        <begin position="332"/>
        <end position="469"/>
    </location>
</feature>
<reference evidence="2 3" key="1">
    <citation type="journal article" date="2019" name="Appl. Microbiol. Biotechnol.">
        <title>Genome sequence of Isaria javanica and comparative genome analysis insights into family S53 peptidase evolution in fungal entomopathogens.</title>
        <authorList>
            <person name="Lin R."/>
            <person name="Zhang X."/>
            <person name="Xin B."/>
            <person name="Zou M."/>
            <person name="Gao Y."/>
            <person name="Qin F."/>
            <person name="Hu Q."/>
            <person name="Xie B."/>
            <person name="Cheng X."/>
        </authorList>
    </citation>
    <scope>NUCLEOTIDE SEQUENCE [LARGE SCALE GENOMIC DNA]</scope>
    <source>
        <strain evidence="2 3">IJ1G</strain>
    </source>
</reference>
<name>A0A545UX08_9HYPO</name>
<feature type="compositionally biased region" description="Pro residues" evidence="1">
    <location>
        <begin position="377"/>
        <end position="397"/>
    </location>
</feature>
<organism evidence="2 3">
    <name type="scientific">Cordyceps javanica</name>
    <dbReference type="NCBI Taxonomy" id="43265"/>
    <lineage>
        <taxon>Eukaryota</taxon>
        <taxon>Fungi</taxon>
        <taxon>Dikarya</taxon>
        <taxon>Ascomycota</taxon>
        <taxon>Pezizomycotina</taxon>
        <taxon>Sordariomycetes</taxon>
        <taxon>Hypocreomycetidae</taxon>
        <taxon>Hypocreales</taxon>
        <taxon>Cordycipitaceae</taxon>
        <taxon>Cordyceps</taxon>
    </lineage>
</organism>
<accession>A0A545UX08</accession>
<dbReference type="EMBL" id="SPUK01000011">
    <property type="protein sequence ID" value="TQV93968.1"/>
    <property type="molecule type" value="Genomic_DNA"/>
</dbReference>
<proteinExistence type="predicted"/>
<feature type="region of interest" description="Disordered" evidence="1">
    <location>
        <begin position="1"/>
        <end position="102"/>
    </location>
</feature>
<dbReference type="AlphaFoldDB" id="A0A545UX08"/>
<feature type="compositionally biased region" description="Low complexity" evidence="1">
    <location>
        <begin position="76"/>
        <end position="88"/>
    </location>
</feature>
<evidence type="ECO:0000313" key="2">
    <source>
        <dbReference type="EMBL" id="TQV93968.1"/>
    </source>
</evidence>
<dbReference type="OrthoDB" id="7608935at2759"/>